<accession>A0A4Z2I6M8</accession>
<protein>
    <submittedName>
        <fullName evidence="2">Uncharacterized protein</fullName>
    </submittedName>
</protein>
<keyword evidence="3" id="KW-1185">Reference proteome</keyword>
<proteinExistence type="predicted"/>
<reference evidence="2 3" key="1">
    <citation type="submission" date="2019-03" db="EMBL/GenBank/DDBJ databases">
        <title>First draft genome of Liparis tanakae, snailfish: a comprehensive survey of snailfish specific genes.</title>
        <authorList>
            <person name="Kim W."/>
            <person name="Song I."/>
            <person name="Jeong J.-H."/>
            <person name="Kim D."/>
            <person name="Kim S."/>
            <person name="Ryu S."/>
            <person name="Song J.Y."/>
            <person name="Lee S.K."/>
        </authorList>
    </citation>
    <scope>NUCLEOTIDE SEQUENCE [LARGE SCALE GENOMIC DNA]</scope>
    <source>
        <tissue evidence="2">Muscle</tissue>
    </source>
</reference>
<evidence type="ECO:0000313" key="2">
    <source>
        <dbReference type="EMBL" id="TNN73598.1"/>
    </source>
</evidence>
<sequence length="113" mass="12320">MQPGSEHRVCADMTYGGDLEHPPAPDPPQRPVLTLFAVSQSALFPVTSDLNQNVPSVPASDDEVLEEDGVFRLEAQIYAQAGPVVRDHQEVFVHGLAEPRSVKLRRDDGGHLP</sequence>
<feature type="compositionally biased region" description="Basic and acidic residues" evidence="1">
    <location>
        <begin position="1"/>
        <end position="10"/>
    </location>
</feature>
<name>A0A4Z2I6M8_9TELE</name>
<dbReference type="EMBL" id="SRLO01000123">
    <property type="protein sequence ID" value="TNN73598.1"/>
    <property type="molecule type" value="Genomic_DNA"/>
</dbReference>
<comment type="caution">
    <text evidence="2">The sequence shown here is derived from an EMBL/GenBank/DDBJ whole genome shotgun (WGS) entry which is preliminary data.</text>
</comment>
<organism evidence="2 3">
    <name type="scientific">Liparis tanakae</name>
    <name type="common">Tanaka's snailfish</name>
    <dbReference type="NCBI Taxonomy" id="230148"/>
    <lineage>
        <taxon>Eukaryota</taxon>
        <taxon>Metazoa</taxon>
        <taxon>Chordata</taxon>
        <taxon>Craniata</taxon>
        <taxon>Vertebrata</taxon>
        <taxon>Euteleostomi</taxon>
        <taxon>Actinopterygii</taxon>
        <taxon>Neopterygii</taxon>
        <taxon>Teleostei</taxon>
        <taxon>Neoteleostei</taxon>
        <taxon>Acanthomorphata</taxon>
        <taxon>Eupercaria</taxon>
        <taxon>Perciformes</taxon>
        <taxon>Cottioidei</taxon>
        <taxon>Cottales</taxon>
        <taxon>Liparidae</taxon>
        <taxon>Liparis</taxon>
    </lineage>
</organism>
<feature type="region of interest" description="Disordered" evidence="1">
    <location>
        <begin position="1"/>
        <end position="29"/>
    </location>
</feature>
<dbReference type="Proteomes" id="UP000314294">
    <property type="component" value="Unassembled WGS sequence"/>
</dbReference>
<gene>
    <name evidence="2" type="ORF">EYF80_016193</name>
</gene>
<evidence type="ECO:0000313" key="3">
    <source>
        <dbReference type="Proteomes" id="UP000314294"/>
    </source>
</evidence>
<evidence type="ECO:0000256" key="1">
    <source>
        <dbReference type="SAM" id="MobiDB-lite"/>
    </source>
</evidence>
<dbReference type="AlphaFoldDB" id="A0A4Z2I6M8"/>